<sequence length="132" mass="14726">MPGWSPGESRQRPGRAPVYRNSAGTHWGYTGIRRRQSYCNAPVLPRSSPRRSTVECRWRPGRAPIYRCTVAITGLCRHSPGLHLGTTGDNRGIAVALPGPVWAPVVLEFRPGYSRCRPGCFRCRAGRCRPLR</sequence>
<dbReference type="Proteomes" id="UP000828390">
    <property type="component" value="Unassembled WGS sequence"/>
</dbReference>
<organism evidence="2 3">
    <name type="scientific">Dreissena polymorpha</name>
    <name type="common">Zebra mussel</name>
    <name type="synonym">Mytilus polymorpha</name>
    <dbReference type="NCBI Taxonomy" id="45954"/>
    <lineage>
        <taxon>Eukaryota</taxon>
        <taxon>Metazoa</taxon>
        <taxon>Spiralia</taxon>
        <taxon>Lophotrochozoa</taxon>
        <taxon>Mollusca</taxon>
        <taxon>Bivalvia</taxon>
        <taxon>Autobranchia</taxon>
        <taxon>Heteroconchia</taxon>
        <taxon>Euheterodonta</taxon>
        <taxon>Imparidentia</taxon>
        <taxon>Neoheterodontei</taxon>
        <taxon>Myida</taxon>
        <taxon>Dreissenoidea</taxon>
        <taxon>Dreissenidae</taxon>
        <taxon>Dreissena</taxon>
    </lineage>
</organism>
<accession>A0A9D4I8X6</accession>
<protein>
    <submittedName>
        <fullName evidence="2">Uncharacterized protein</fullName>
    </submittedName>
</protein>
<name>A0A9D4I8X6_DREPO</name>
<feature type="region of interest" description="Disordered" evidence="1">
    <location>
        <begin position="1"/>
        <end position="21"/>
    </location>
</feature>
<evidence type="ECO:0000256" key="1">
    <source>
        <dbReference type="SAM" id="MobiDB-lite"/>
    </source>
</evidence>
<evidence type="ECO:0000313" key="3">
    <source>
        <dbReference type="Proteomes" id="UP000828390"/>
    </source>
</evidence>
<dbReference type="AlphaFoldDB" id="A0A9D4I8X6"/>
<comment type="caution">
    <text evidence="2">The sequence shown here is derived from an EMBL/GenBank/DDBJ whole genome shotgun (WGS) entry which is preliminary data.</text>
</comment>
<reference evidence="2" key="1">
    <citation type="journal article" date="2019" name="bioRxiv">
        <title>The Genome of the Zebra Mussel, Dreissena polymorpha: A Resource for Invasive Species Research.</title>
        <authorList>
            <person name="McCartney M.A."/>
            <person name="Auch B."/>
            <person name="Kono T."/>
            <person name="Mallez S."/>
            <person name="Zhang Y."/>
            <person name="Obille A."/>
            <person name="Becker A."/>
            <person name="Abrahante J.E."/>
            <person name="Garbe J."/>
            <person name="Badalamenti J.P."/>
            <person name="Herman A."/>
            <person name="Mangelson H."/>
            <person name="Liachko I."/>
            <person name="Sullivan S."/>
            <person name="Sone E.D."/>
            <person name="Koren S."/>
            <person name="Silverstein K.A.T."/>
            <person name="Beckman K.B."/>
            <person name="Gohl D.M."/>
        </authorList>
    </citation>
    <scope>NUCLEOTIDE SEQUENCE</scope>
    <source>
        <strain evidence="2">Duluth1</strain>
        <tissue evidence="2">Whole animal</tissue>
    </source>
</reference>
<keyword evidence="3" id="KW-1185">Reference proteome</keyword>
<proteinExistence type="predicted"/>
<dbReference type="EMBL" id="JAIWYP010000010">
    <property type="protein sequence ID" value="KAH3752664.1"/>
    <property type="molecule type" value="Genomic_DNA"/>
</dbReference>
<gene>
    <name evidence="2" type="ORF">DPMN_187285</name>
</gene>
<reference evidence="2" key="2">
    <citation type="submission" date="2020-11" db="EMBL/GenBank/DDBJ databases">
        <authorList>
            <person name="McCartney M.A."/>
            <person name="Auch B."/>
            <person name="Kono T."/>
            <person name="Mallez S."/>
            <person name="Becker A."/>
            <person name="Gohl D.M."/>
            <person name="Silverstein K.A.T."/>
            <person name="Koren S."/>
            <person name="Bechman K.B."/>
            <person name="Herman A."/>
            <person name="Abrahante J.E."/>
            <person name="Garbe J."/>
        </authorList>
    </citation>
    <scope>NUCLEOTIDE SEQUENCE</scope>
    <source>
        <strain evidence="2">Duluth1</strain>
        <tissue evidence="2">Whole animal</tissue>
    </source>
</reference>
<evidence type="ECO:0000313" key="2">
    <source>
        <dbReference type="EMBL" id="KAH3752664.1"/>
    </source>
</evidence>